<dbReference type="Gene3D" id="3.30.9.10">
    <property type="entry name" value="D-Amino Acid Oxidase, subunit A, domain 2"/>
    <property type="match status" value="1"/>
</dbReference>
<evidence type="ECO:0008006" key="7">
    <source>
        <dbReference type="Google" id="ProtNLM"/>
    </source>
</evidence>
<proteinExistence type="predicted"/>
<dbReference type="PANTHER" id="PTHR10961:SF7">
    <property type="entry name" value="FAD DEPENDENT OXIDOREDUCTASE DOMAIN-CONTAINING PROTEIN"/>
    <property type="match status" value="1"/>
</dbReference>
<comment type="cofactor">
    <cofactor evidence="1">
        <name>FAD</name>
        <dbReference type="ChEBI" id="CHEBI:57692"/>
    </cofactor>
</comment>
<evidence type="ECO:0000256" key="3">
    <source>
        <dbReference type="ARBA" id="ARBA00022827"/>
    </source>
</evidence>
<organism evidence="5 6">
    <name type="scientific">Brevibacterium samyangense</name>
    <dbReference type="NCBI Taxonomy" id="366888"/>
    <lineage>
        <taxon>Bacteria</taxon>
        <taxon>Bacillati</taxon>
        <taxon>Actinomycetota</taxon>
        <taxon>Actinomycetes</taxon>
        <taxon>Micrococcales</taxon>
        <taxon>Brevibacteriaceae</taxon>
        <taxon>Brevibacterium</taxon>
    </lineage>
</organism>
<dbReference type="InterPro" id="IPR045170">
    <property type="entry name" value="MTOX"/>
</dbReference>
<reference evidence="6" key="1">
    <citation type="journal article" date="2019" name="Int. J. Syst. Evol. Microbiol.">
        <title>The Global Catalogue of Microorganisms (GCM) 10K type strain sequencing project: providing services to taxonomists for standard genome sequencing and annotation.</title>
        <authorList>
            <consortium name="The Broad Institute Genomics Platform"/>
            <consortium name="The Broad Institute Genome Sequencing Center for Infectious Disease"/>
            <person name="Wu L."/>
            <person name="Ma J."/>
        </authorList>
    </citation>
    <scope>NUCLEOTIDE SEQUENCE [LARGE SCALE GENOMIC DNA]</scope>
    <source>
        <strain evidence="6">JCM 14546</strain>
    </source>
</reference>
<dbReference type="Proteomes" id="UP001500755">
    <property type="component" value="Unassembled WGS sequence"/>
</dbReference>
<evidence type="ECO:0000256" key="4">
    <source>
        <dbReference type="ARBA" id="ARBA00023002"/>
    </source>
</evidence>
<keyword evidence="6" id="KW-1185">Reference proteome</keyword>
<evidence type="ECO:0000256" key="2">
    <source>
        <dbReference type="ARBA" id="ARBA00022630"/>
    </source>
</evidence>
<dbReference type="Gene3D" id="3.50.50.60">
    <property type="entry name" value="FAD/NAD(P)-binding domain"/>
    <property type="match status" value="1"/>
</dbReference>
<accession>A0ABP5ETJ7</accession>
<keyword evidence="4" id="KW-0560">Oxidoreductase</keyword>
<evidence type="ECO:0000313" key="6">
    <source>
        <dbReference type="Proteomes" id="UP001500755"/>
    </source>
</evidence>
<evidence type="ECO:0000256" key="1">
    <source>
        <dbReference type="ARBA" id="ARBA00001974"/>
    </source>
</evidence>
<name>A0ABP5ETJ7_9MICO</name>
<evidence type="ECO:0000313" key="5">
    <source>
        <dbReference type="EMBL" id="GAA2006897.1"/>
    </source>
</evidence>
<gene>
    <name evidence="5" type="ORF">GCM10009755_16350</name>
</gene>
<keyword evidence="2" id="KW-0285">Flavoprotein</keyword>
<protein>
    <recommendedName>
        <fullName evidence="7">Sarcosine oxidase</fullName>
    </recommendedName>
</protein>
<dbReference type="EMBL" id="BAAANO010000015">
    <property type="protein sequence ID" value="GAA2006897.1"/>
    <property type="molecule type" value="Genomic_DNA"/>
</dbReference>
<keyword evidence="3" id="KW-0274">FAD</keyword>
<sequence length="75" mass="7731">MKENVPGLVPGPYAETTCLFTNTPDEEFVIDSAEGVTVLSACSGHGAKFAPLLGELALEVATGGAGERRLRPSLA</sequence>
<dbReference type="InterPro" id="IPR036188">
    <property type="entry name" value="FAD/NAD-bd_sf"/>
</dbReference>
<comment type="caution">
    <text evidence="5">The sequence shown here is derived from an EMBL/GenBank/DDBJ whole genome shotgun (WGS) entry which is preliminary data.</text>
</comment>
<dbReference type="PANTHER" id="PTHR10961">
    <property type="entry name" value="PEROXISOMAL SARCOSINE OXIDASE"/>
    <property type="match status" value="1"/>
</dbReference>